<gene>
    <name evidence="1" type="ORF">C3K47_07795</name>
</gene>
<name>A0A2S5A303_9SPHI</name>
<evidence type="ECO:0000313" key="2">
    <source>
        <dbReference type="Proteomes" id="UP000236893"/>
    </source>
</evidence>
<reference evidence="1 2" key="1">
    <citation type="submission" date="2018-01" db="EMBL/GenBank/DDBJ databases">
        <authorList>
            <person name="Gaut B.S."/>
            <person name="Morton B.R."/>
            <person name="Clegg M.T."/>
            <person name="Duvall M.R."/>
        </authorList>
    </citation>
    <scope>NUCLEOTIDE SEQUENCE [LARGE SCALE GENOMIC DNA]</scope>
    <source>
        <strain evidence="1 2">HR-AV</strain>
    </source>
</reference>
<comment type="caution">
    <text evidence="1">The sequence shown here is derived from an EMBL/GenBank/DDBJ whole genome shotgun (WGS) entry which is preliminary data.</text>
</comment>
<keyword evidence="2" id="KW-1185">Reference proteome</keyword>
<proteinExistence type="predicted"/>
<protein>
    <submittedName>
        <fullName evidence="1">Uncharacterized protein</fullName>
    </submittedName>
</protein>
<sequence>MKKILSIILLLGIATLSCRKEDNPKLPDIVSVPVPQVKLGEGASAIIEEPAEFASKVDVGLYFPDKEKPKKIDLMVARNGDYNNVKVFQADITAFPTSVDVTGAKLAQVFGIDVSSIVPGDFFEMRANVVLTNGTVVPGFNSNGIEPYGGDVQNFPGSSLTVTFNAVCPLNLDAFSGSVTVDDPSFWEGSYPVTITLEGENTFRITGWVEDPTATFTMTVDPVNRTINIPKQTVLADFFGYHNYSVEGTGTLDACSTSITINVSNTVDEGSFGIAKIVISK</sequence>
<organism evidence="1 2">
    <name type="scientific">Solitalea longa</name>
    <dbReference type="NCBI Taxonomy" id="2079460"/>
    <lineage>
        <taxon>Bacteria</taxon>
        <taxon>Pseudomonadati</taxon>
        <taxon>Bacteroidota</taxon>
        <taxon>Sphingobacteriia</taxon>
        <taxon>Sphingobacteriales</taxon>
        <taxon>Sphingobacteriaceae</taxon>
        <taxon>Solitalea</taxon>
    </lineage>
</organism>
<dbReference type="PROSITE" id="PS51257">
    <property type="entry name" value="PROKAR_LIPOPROTEIN"/>
    <property type="match status" value="1"/>
</dbReference>
<accession>A0A2S5A303</accession>
<dbReference type="Proteomes" id="UP000236893">
    <property type="component" value="Unassembled WGS sequence"/>
</dbReference>
<dbReference type="RefSeq" id="WP_103788568.1">
    <property type="nucleotide sequence ID" value="NZ_PQVF01000005.1"/>
</dbReference>
<dbReference type="AlphaFoldDB" id="A0A2S5A303"/>
<evidence type="ECO:0000313" key="1">
    <source>
        <dbReference type="EMBL" id="POY36958.1"/>
    </source>
</evidence>
<dbReference type="OrthoDB" id="938310at2"/>
<dbReference type="EMBL" id="PQVF01000005">
    <property type="protein sequence ID" value="POY36958.1"/>
    <property type="molecule type" value="Genomic_DNA"/>
</dbReference>